<dbReference type="OrthoDB" id="10259600at2759"/>
<dbReference type="InterPro" id="IPR039171">
    <property type="entry name" value="Cwc2/Slt11"/>
</dbReference>
<dbReference type="Pfam" id="PF21369">
    <property type="entry name" value="STL11_N"/>
    <property type="match status" value="1"/>
</dbReference>
<evidence type="ECO:0000256" key="2">
    <source>
        <dbReference type="ARBA" id="ARBA00007781"/>
    </source>
</evidence>
<gene>
    <name evidence="19" type="primary">SLT11</name>
    <name evidence="19" type="ORF">IWW36_003655</name>
</gene>
<evidence type="ECO:0000313" key="19">
    <source>
        <dbReference type="EMBL" id="KAJ2847820.1"/>
    </source>
</evidence>
<evidence type="ECO:0000256" key="14">
    <source>
        <dbReference type="PROSITE-ProRule" id="PRU00176"/>
    </source>
</evidence>
<dbReference type="GO" id="GO:0036002">
    <property type="term" value="F:pre-mRNA binding"/>
    <property type="evidence" value="ECO:0007669"/>
    <property type="project" value="TreeGrafter"/>
</dbReference>
<dbReference type="InterPro" id="IPR048995">
    <property type="entry name" value="STL11/RBM22-like_N"/>
</dbReference>
<dbReference type="GO" id="GO:0006397">
    <property type="term" value="P:mRNA processing"/>
    <property type="evidence" value="ECO:0007669"/>
    <property type="project" value="UniProtKB-KW"/>
</dbReference>
<name>A0A9W8LZU4_9FUNG</name>
<dbReference type="GO" id="GO:0008380">
    <property type="term" value="P:RNA splicing"/>
    <property type="evidence" value="ECO:0007669"/>
    <property type="project" value="UniProtKB-KW"/>
</dbReference>
<dbReference type="InterPro" id="IPR035979">
    <property type="entry name" value="RBD_domain_sf"/>
</dbReference>
<feature type="region of interest" description="Disordered" evidence="16">
    <location>
        <begin position="289"/>
        <end position="336"/>
    </location>
</feature>
<dbReference type="AlphaFoldDB" id="A0A9W8LZU4"/>
<dbReference type="EMBL" id="JANBUW010000255">
    <property type="protein sequence ID" value="KAJ2847820.1"/>
    <property type="molecule type" value="Genomic_DNA"/>
</dbReference>
<organism evidence="19 20">
    <name type="scientific">Coemansia brasiliensis</name>
    <dbReference type="NCBI Taxonomy" id="2650707"/>
    <lineage>
        <taxon>Eukaryota</taxon>
        <taxon>Fungi</taxon>
        <taxon>Fungi incertae sedis</taxon>
        <taxon>Zoopagomycota</taxon>
        <taxon>Kickxellomycotina</taxon>
        <taxon>Kickxellomycetes</taxon>
        <taxon>Kickxellales</taxon>
        <taxon>Kickxellaceae</taxon>
        <taxon>Coemansia</taxon>
    </lineage>
</organism>
<keyword evidence="8 15" id="KW-0862">Zinc</keyword>
<sequence length="336" mass="37247">MADNGEVEFPILCETCLGENPYVRMTREPRGQECKICTRAFTVFRWLPGRGMRYKKTEICPTCAKLKNVCQTCILDLEYGLPVQVRDAMLGQQDTVPVQASNRRDYVAKLENSVNAGLIDFSGKAQPAARQQLRHMARSEPYYKRNRAHVCSFFVKGQCNRGNECPYRHEMPDSDSELARQNISDRYHGSNDPVARRMLDRTAKRTDRLAPPTDKSITSLFATNLPENITQKDLHQHFAAFGELKSVIMVPKNSCAFINFKSRAGAETAAQAAQDTGCIVNGSPLKLTWGKSKPKGPASELAQKSKNTAAVPPPGSQTSSDLYPSQDPTAQGSSVK</sequence>
<dbReference type="GO" id="GO:0071006">
    <property type="term" value="C:U2-type catalytic step 1 spliceosome"/>
    <property type="evidence" value="ECO:0007669"/>
    <property type="project" value="TreeGrafter"/>
</dbReference>
<proteinExistence type="inferred from homology"/>
<dbReference type="Pfam" id="PF00076">
    <property type="entry name" value="RRM_1"/>
    <property type="match status" value="1"/>
</dbReference>
<dbReference type="InterPro" id="IPR032297">
    <property type="entry name" value="Torus"/>
</dbReference>
<comment type="similarity">
    <text evidence="2">Belongs to the SLT11 family.</text>
</comment>
<evidence type="ECO:0000256" key="7">
    <source>
        <dbReference type="ARBA" id="ARBA00022771"/>
    </source>
</evidence>
<keyword evidence="6" id="KW-0747">Spliceosome</keyword>
<dbReference type="PROSITE" id="PS50103">
    <property type="entry name" value="ZF_C3H1"/>
    <property type="match status" value="1"/>
</dbReference>
<comment type="caution">
    <text evidence="19">The sequence shown here is derived from an EMBL/GenBank/DDBJ whole genome shotgun (WGS) entry which is preliminary data.</text>
</comment>
<dbReference type="Pfam" id="PF16131">
    <property type="entry name" value="Torus"/>
    <property type="match status" value="1"/>
</dbReference>
<feature type="domain" description="C3H1-type" evidence="18">
    <location>
        <begin position="145"/>
        <end position="172"/>
    </location>
</feature>
<feature type="domain" description="RRM" evidence="17">
    <location>
        <begin position="218"/>
        <end position="292"/>
    </location>
</feature>
<evidence type="ECO:0000256" key="9">
    <source>
        <dbReference type="ARBA" id="ARBA00022884"/>
    </source>
</evidence>
<evidence type="ECO:0000256" key="15">
    <source>
        <dbReference type="PROSITE-ProRule" id="PRU00723"/>
    </source>
</evidence>
<keyword evidence="11" id="KW-0539">Nucleus</keyword>
<evidence type="ECO:0000256" key="13">
    <source>
        <dbReference type="ARBA" id="ARBA00069020"/>
    </source>
</evidence>
<dbReference type="Gene3D" id="3.30.70.330">
    <property type="match status" value="1"/>
</dbReference>
<evidence type="ECO:0000256" key="4">
    <source>
        <dbReference type="ARBA" id="ARBA00022664"/>
    </source>
</evidence>
<dbReference type="SMART" id="SM00356">
    <property type="entry name" value="ZnF_C3H1"/>
    <property type="match status" value="1"/>
</dbReference>
<evidence type="ECO:0000256" key="10">
    <source>
        <dbReference type="ARBA" id="ARBA00023187"/>
    </source>
</evidence>
<dbReference type="GO" id="GO:0000974">
    <property type="term" value="C:Prp19 complex"/>
    <property type="evidence" value="ECO:0007669"/>
    <property type="project" value="TreeGrafter"/>
</dbReference>
<dbReference type="GO" id="GO:0071007">
    <property type="term" value="C:U2-type catalytic step 2 spliceosome"/>
    <property type="evidence" value="ECO:0007669"/>
    <property type="project" value="TreeGrafter"/>
</dbReference>
<keyword evidence="9 14" id="KW-0694">RNA-binding</keyword>
<evidence type="ECO:0000256" key="8">
    <source>
        <dbReference type="ARBA" id="ARBA00022833"/>
    </source>
</evidence>
<comment type="subcellular location">
    <subcellularLocation>
        <location evidence="1">Nucleus</location>
    </subcellularLocation>
</comment>
<dbReference type="InterPro" id="IPR000571">
    <property type="entry name" value="Znf_CCCH"/>
</dbReference>
<dbReference type="SUPFAM" id="SSF54928">
    <property type="entry name" value="RNA-binding domain, RBD"/>
    <property type="match status" value="1"/>
</dbReference>
<dbReference type="FunFam" id="3.30.70.330:FF:000476">
    <property type="entry name" value="Zinc finger CCCH domain-containing protein 4"/>
    <property type="match status" value="1"/>
</dbReference>
<dbReference type="InterPro" id="IPR012677">
    <property type="entry name" value="Nucleotide-bd_a/b_plait_sf"/>
</dbReference>
<accession>A0A9W8LZU4</accession>
<dbReference type="Proteomes" id="UP001139887">
    <property type="component" value="Unassembled WGS sequence"/>
</dbReference>
<dbReference type="PROSITE" id="PS50102">
    <property type="entry name" value="RRM"/>
    <property type="match status" value="1"/>
</dbReference>
<evidence type="ECO:0000256" key="5">
    <source>
        <dbReference type="ARBA" id="ARBA00022723"/>
    </source>
</evidence>
<dbReference type="InterPro" id="IPR036855">
    <property type="entry name" value="Znf_CCCH_sf"/>
</dbReference>
<evidence type="ECO:0000256" key="12">
    <source>
        <dbReference type="ARBA" id="ARBA00025609"/>
    </source>
</evidence>
<dbReference type="PANTHER" id="PTHR14089:SF6">
    <property type="entry name" value="PRE-MRNA-SPLICING FACTOR RBM22"/>
    <property type="match status" value="1"/>
</dbReference>
<dbReference type="GO" id="GO:0017070">
    <property type="term" value="F:U6 snRNA binding"/>
    <property type="evidence" value="ECO:0007669"/>
    <property type="project" value="TreeGrafter"/>
</dbReference>
<keyword evidence="10" id="KW-0508">mRNA splicing</keyword>
<keyword evidence="5 15" id="KW-0479">Metal-binding</keyword>
<evidence type="ECO:0000256" key="16">
    <source>
        <dbReference type="SAM" id="MobiDB-lite"/>
    </source>
</evidence>
<evidence type="ECO:0000256" key="1">
    <source>
        <dbReference type="ARBA" id="ARBA00004123"/>
    </source>
</evidence>
<dbReference type="SUPFAM" id="SSF90229">
    <property type="entry name" value="CCCH zinc finger"/>
    <property type="match status" value="1"/>
</dbReference>
<evidence type="ECO:0000256" key="6">
    <source>
        <dbReference type="ARBA" id="ARBA00022728"/>
    </source>
</evidence>
<dbReference type="SMART" id="SM00360">
    <property type="entry name" value="RRM"/>
    <property type="match status" value="1"/>
</dbReference>
<evidence type="ECO:0000256" key="11">
    <source>
        <dbReference type="ARBA" id="ARBA00023242"/>
    </source>
</evidence>
<dbReference type="InterPro" id="IPR000504">
    <property type="entry name" value="RRM_dom"/>
</dbReference>
<dbReference type="GO" id="GO:0008270">
    <property type="term" value="F:zinc ion binding"/>
    <property type="evidence" value="ECO:0007669"/>
    <property type="project" value="UniProtKB-KW"/>
</dbReference>
<feature type="zinc finger region" description="C3H1-type" evidence="15">
    <location>
        <begin position="145"/>
        <end position="172"/>
    </location>
</feature>
<keyword evidence="20" id="KW-1185">Reference proteome</keyword>
<reference evidence="19" key="1">
    <citation type="submission" date="2022-07" db="EMBL/GenBank/DDBJ databases">
        <title>Phylogenomic reconstructions and comparative analyses of Kickxellomycotina fungi.</title>
        <authorList>
            <person name="Reynolds N.K."/>
            <person name="Stajich J.E."/>
            <person name="Barry K."/>
            <person name="Grigoriev I.V."/>
            <person name="Crous P."/>
            <person name="Smith M.E."/>
        </authorList>
    </citation>
    <scope>NUCLEOTIDE SEQUENCE</scope>
    <source>
        <strain evidence="19">NRRL 1566</strain>
    </source>
</reference>
<dbReference type="PANTHER" id="PTHR14089">
    <property type="entry name" value="PRE-MRNA-SPLICING FACTOR RBM22"/>
    <property type="match status" value="1"/>
</dbReference>
<keyword evidence="7 15" id="KW-0863">Zinc-finger</keyword>
<dbReference type="FunFam" id="4.10.1000.10:FF:000006">
    <property type="entry name" value="Putative pre-mrna-splicing factor rbm22"/>
    <property type="match status" value="1"/>
</dbReference>
<keyword evidence="4" id="KW-0507">mRNA processing</keyword>
<feature type="compositionally biased region" description="Polar residues" evidence="16">
    <location>
        <begin position="316"/>
        <end position="336"/>
    </location>
</feature>
<dbReference type="Gene3D" id="4.10.1000.10">
    <property type="entry name" value="Zinc finger, CCCH-type"/>
    <property type="match status" value="1"/>
</dbReference>
<evidence type="ECO:0000259" key="18">
    <source>
        <dbReference type="PROSITE" id="PS50103"/>
    </source>
</evidence>
<evidence type="ECO:0000259" key="17">
    <source>
        <dbReference type="PROSITE" id="PS50102"/>
    </source>
</evidence>
<comment type="function">
    <text evidence="12">Involved in pre-mRNA splicing. Facilitates the cooperative formation of U2/U6 helix II in association with stem II in the spliceosome. Binds to RNA.</text>
</comment>
<evidence type="ECO:0000313" key="20">
    <source>
        <dbReference type="Proteomes" id="UP001139887"/>
    </source>
</evidence>
<protein>
    <recommendedName>
        <fullName evidence="3">Pre-mRNA-splicing factor SLT11</fullName>
    </recommendedName>
    <alternativeName>
        <fullName evidence="13">Pre-mRNA-splicing factor slt11</fullName>
    </alternativeName>
</protein>
<evidence type="ECO:0000256" key="3">
    <source>
        <dbReference type="ARBA" id="ARBA00019060"/>
    </source>
</evidence>